<comment type="caution">
    <text evidence="9">Lacks conserved residue(s) required for the propagation of feature annotation.</text>
</comment>
<evidence type="ECO:0000313" key="13">
    <source>
        <dbReference type="EMBL" id="EPF20986.1"/>
    </source>
</evidence>
<keyword evidence="6 9" id="KW-0464">Manganese</keyword>
<feature type="binding site" evidence="9">
    <location>
        <position position="205"/>
    </location>
    <ligand>
        <name>NADPH</name>
        <dbReference type="ChEBI" id="CHEBI:57783"/>
    </ligand>
</feature>
<dbReference type="SUPFAM" id="SSF55347">
    <property type="entry name" value="Glyceraldehyde-3-phosphate dehydrogenase-like, C-terminal domain"/>
    <property type="match status" value="1"/>
</dbReference>
<evidence type="ECO:0000313" key="14">
    <source>
        <dbReference type="EMBL" id="EPF21684.1"/>
    </source>
</evidence>
<dbReference type="AlphaFoldDB" id="S3J8J6"/>
<comment type="cofactor">
    <cofactor evidence="9">
        <name>Mg(2+)</name>
        <dbReference type="ChEBI" id="CHEBI:18420"/>
    </cofactor>
    <cofactor evidence="9">
        <name>Mn(2+)</name>
        <dbReference type="ChEBI" id="CHEBI:29035"/>
    </cofactor>
</comment>
<feature type="binding site" evidence="9">
    <location>
        <position position="212"/>
    </location>
    <ligand>
        <name>1-deoxy-D-xylulose 5-phosphate</name>
        <dbReference type="ChEBI" id="CHEBI:57792"/>
    </ligand>
</feature>
<evidence type="ECO:0000256" key="8">
    <source>
        <dbReference type="ARBA" id="ARBA00048543"/>
    </source>
</evidence>
<dbReference type="PANTHER" id="PTHR30525:SF0">
    <property type="entry name" value="1-DEOXY-D-XYLULOSE 5-PHOSPHATE REDUCTOISOMERASE, CHLOROPLASTIC"/>
    <property type="match status" value="1"/>
</dbReference>
<dbReference type="Proteomes" id="UP000014617">
    <property type="component" value="Unassembled WGS sequence"/>
</dbReference>
<evidence type="ECO:0000259" key="11">
    <source>
        <dbReference type="Pfam" id="PF08436"/>
    </source>
</evidence>
<keyword evidence="13" id="KW-0413">Isomerase</keyword>
<feature type="binding site" evidence="9">
    <location>
        <position position="13"/>
    </location>
    <ligand>
        <name>NADPH</name>
        <dbReference type="ChEBI" id="CHEBI:57783"/>
    </ligand>
</feature>
<dbReference type="EMBL" id="ASZQ01000211">
    <property type="protein sequence ID" value="EPF21684.1"/>
    <property type="molecule type" value="Genomic_DNA"/>
</dbReference>
<feature type="binding site" evidence="9">
    <location>
        <position position="221"/>
    </location>
    <ligand>
        <name>Mn(2+)</name>
        <dbReference type="ChEBI" id="CHEBI:29035"/>
    </ligand>
</feature>
<dbReference type="InterPro" id="IPR003821">
    <property type="entry name" value="DXP_reductoisomerase"/>
</dbReference>
<keyword evidence="3 9" id="KW-0479">Metal-binding</keyword>
<feature type="binding site" evidence="9">
    <location>
        <position position="150"/>
    </location>
    <ligand>
        <name>Mn(2+)</name>
        <dbReference type="ChEBI" id="CHEBI:29035"/>
    </ligand>
</feature>
<comment type="catalytic activity">
    <reaction evidence="8">
        <text>2-C-methyl-D-erythritol 4-phosphate + NADP(+) = 1-deoxy-D-xylulose 5-phosphate + NADPH + H(+)</text>
        <dbReference type="Rhea" id="RHEA:13717"/>
        <dbReference type="ChEBI" id="CHEBI:15378"/>
        <dbReference type="ChEBI" id="CHEBI:57783"/>
        <dbReference type="ChEBI" id="CHEBI:57792"/>
        <dbReference type="ChEBI" id="CHEBI:58262"/>
        <dbReference type="ChEBI" id="CHEBI:58349"/>
        <dbReference type="EC" id="1.1.1.267"/>
    </reaction>
    <physiologicalReaction direction="right-to-left" evidence="8">
        <dbReference type="Rhea" id="RHEA:13719"/>
    </physiologicalReaction>
</comment>
<dbReference type="HAMAP" id="MF_00183">
    <property type="entry name" value="DXP_reductoisom"/>
    <property type="match status" value="1"/>
</dbReference>
<keyword evidence="9" id="KW-0460">Magnesium</keyword>
<keyword evidence="5 9" id="KW-0560">Oxidoreductase</keyword>
<evidence type="ECO:0000256" key="5">
    <source>
        <dbReference type="ARBA" id="ARBA00023002"/>
    </source>
</evidence>
<accession>S3J8J6</accession>
<dbReference type="GO" id="GO:0030145">
    <property type="term" value="F:manganese ion binding"/>
    <property type="evidence" value="ECO:0007669"/>
    <property type="project" value="TreeGrafter"/>
</dbReference>
<dbReference type="NCBIfam" id="NF009114">
    <property type="entry name" value="PRK12464.1"/>
    <property type="match status" value="1"/>
</dbReference>
<comment type="caution">
    <text evidence="13">The sequence shown here is derived from an EMBL/GenBank/DDBJ whole genome shotgun (WGS) entry which is preliminary data.</text>
</comment>
<comment type="pathway">
    <text evidence="1 9">Isoprenoid biosynthesis; isopentenyl diphosphate biosynthesis via DXP pathway; isopentenyl diphosphate from 1-deoxy-D-xylulose 5-phosphate: step 1/6.</text>
</comment>
<feature type="binding site" evidence="9">
    <location>
        <position position="126"/>
    </location>
    <ligand>
        <name>NADPH</name>
        <dbReference type="ChEBI" id="CHEBI:57783"/>
    </ligand>
</feature>
<evidence type="ECO:0000256" key="6">
    <source>
        <dbReference type="ARBA" id="ARBA00023211"/>
    </source>
</evidence>
<dbReference type="NCBIfam" id="TIGR00243">
    <property type="entry name" value="Dxr"/>
    <property type="match status" value="1"/>
</dbReference>
<feature type="binding site" evidence="9">
    <location>
        <position position="199"/>
    </location>
    <ligand>
        <name>1-deoxy-D-xylulose 5-phosphate</name>
        <dbReference type="ChEBI" id="CHEBI:57792"/>
    </ligand>
</feature>
<feature type="binding site" evidence="9">
    <location>
        <position position="218"/>
    </location>
    <ligand>
        <name>1-deoxy-D-xylulose 5-phosphate</name>
        <dbReference type="ChEBI" id="CHEBI:57792"/>
    </ligand>
</feature>
<feature type="binding site" evidence="9">
    <location>
        <position position="221"/>
    </location>
    <ligand>
        <name>1-deoxy-D-xylulose 5-phosphate</name>
        <dbReference type="ChEBI" id="CHEBI:57792"/>
    </ligand>
</feature>
<dbReference type="RefSeq" id="WP_016515763.1">
    <property type="nucleotide sequence ID" value="NZ_ASZQ01000211.1"/>
</dbReference>
<evidence type="ECO:0000256" key="4">
    <source>
        <dbReference type="ARBA" id="ARBA00022857"/>
    </source>
</evidence>
<evidence type="ECO:0000313" key="15">
    <source>
        <dbReference type="Proteomes" id="UP000014617"/>
    </source>
</evidence>
<dbReference type="GO" id="GO:0030604">
    <property type="term" value="F:1-deoxy-D-xylulose-5-phosphate reductoisomerase activity"/>
    <property type="evidence" value="ECO:0007669"/>
    <property type="project" value="UniProtKB-UniRule"/>
</dbReference>
<evidence type="ECO:0000256" key="3">
    <source>
        <dbReference type="ARBA" id="ARBA00022723"/>
    </source>
</evidence>
<dbReference type="Pfam" id="PF08436">
    <property type="entry name" value="DXP_redisom_C"/>
    <property type="match status" value="1"/>
</dbReference>
<keyword evidence="7 9" id="KW-0414">Isoprene biosynthesis</keyword>
<evidence type="ECO:0000259" key="12">
    <source>
        <dbReference type="Pfam" id="PF13288"/>
    </source>
</evidence>
<feature type="domain" description="1-deoxy-D-xylulose 5-phosphate reductoisomerase C-terminal" evidence="11">
    <location>
        <begin position="146"/>
        <end position="229"/>
    </location>
</feature>
<feature type="binding site" evidence="9">
    <location>
        <position position="38"/>
    </location>
    <ligand>
        <name>NADPH</name>
        <dbReference type="ChEBI" id="CHEBI:57783"/>
    </ligand>
</feature>
<feature type="binding site" evidence="9">
    <location>
        <position position="10"/>
    </location>
    <ligand>
        <name>NADPH</name>
        <dbReference type="ChEBI" id="CHEBI:57783"/>
    </ligand>
</feature>
<feature type="binding site" evidence="9">
    <location>
        <position position="125"/>
    </location>
    <ligand>
        <name>1-deoxy-D-xylulose 5-phosphate</name>
        <dbReference type="ChEBI" id="CHEBI:57792"/>
    </ligand>
</feature>
<dbReference type="InterPro" id="IPR013644">
    <property type="entry name" value="DXP_reductoisomerase_C"/>
</dbReference>
<dbReference type="EMBL" id="ASZQ01000231">
    <property type="protein sequence ID" value="EPF20986.1"/>
    <property type="molecule type" value="Genomic_DNA"/>
</dbReference>
<dbReference type="PATRIC" id="fig|482300.6.peg.2738"/>
<feature type="binding site" evidence="9">
    <location>
        <position position="151"/>
    </location>
    <ligand>
        <name>1-deoxy-D-xylulose 5-phosphate</name>
        <dbReference type="ChEBI" id="CHEBI:57792"/>
    </ligand>
</feature>
<dbReference type="SUPFAM" id="SSF51735">
    <property type="entry name" value="NAD(P)-binding Rossmann-fold domains"/>
    <property type="match status" value="1"/>
</dbReference>
<feature type="domain" description="DXP reductoisomerase C-terminal" evidence="12">
    <location>
        <begin position="261"/>
        <end position="379"/>
    </location>
</feature>
<proteinExistence type="inferred from homology"/>
<dbReference type="FunFam" id="3.40.50.720:FF:000183">
    <property type="entry name" value="1-deoxy-D-xylulose 5-phosphate reductoisomerase, chloroplastic"/>
    <property type="match status" value="1"/>
</dbReference>
<feature type="binding site" evidence="9">
    <location>
        <position position="124"/>
    </location>
    <ligand>
        <name>NADPH</name>
        <dbReference type="ChEBI" id="CHEBI:57783"/>
    </ligand>
</feature>
<dbReference type="GO" id="GO:0051484">
    <property type="term" value="P:isopentenyl diphosphate biosynthetic process, methylerythritol 4-phosphate pathway involved in terpenoid biosynthetic process"/>
    <property type="evidence" value="ECO:0007669"/>
    <property type="project" value="TreeGrafter"/>
</dbReference>
<feature type="binding site" evidence="9">
    <location>
        <position position="12"/>
    </location>
    <ligand>
        <name>NADPH</name>
        <dbReference type="ChEBI" id="CHEBI:57783"/>
    </ligand>
</feature>
<feature type="binding site" evidence="9">
    <location>
        <position position="176"/>
    </location>
    <ligand>
        <name>1-deoxy-D-xylulose 5-phosphate</name>
        <dbReference type="ChEBI" id="CHEBI:57792"/>
    </ligand>
</feature>
<dbReference type="Pfam" id="PF02670">
    <property type="entry name" value="DXP_reductoisom"/>
    <property type="match status" value="1"/>
</dbReference>
<dbReference type="Pfam" id="PF13288">
    <property type="entry name" value="DXPR_C"/>
    <property type="match status" value="1"/>
</dbReference>
<evidence type="ECO:0000259" key="10">
    <source>
        <dbReference type="Pfam" id="PF02670"/>
    </source>
</evidence>
<protein>
    <recommendedName>
        <fullName evidence="9">1-deoxy-D-xylulose 5-phosphate reductoisomerase</fullName>
        <shortName evidence="9">DXP reductoisomerase</shortName>
        <ecNumber evidence="9">1.1.1.267</ecNumber>
    </recommendedName>
    <alternativeName>
        <fullName evidence="9">1-deoxyxylulose-5-phosphate reductoisomerase</fullName>
    </alternativeName>
    <alternativeName>
        <fullName evidence="9">2-C-methyl-D-erythritol 4-phosphate synthase</fullName>
    </alternativeName>
</protein>
<evidence type="ECO:0000256" key="2">
    <source>
        <dbReference type="ARBA" id="ARBA00006825"/>
    </source>
</evidence>
<dbReference type="InterPro" id="IPR013512">
    <property type="entry name" value="DXP_reductoisomerase_N"/>
</dbReference>
<feature type="domain" description="1-deoxy-D-xylulose 5-phosphate reductoisomerase N-terminal" evidence="10">
    <location>
        <begin position="4"/>
        <end position="132"/>
    </location>
</feature>
<dbReference type="GO" id="GO:0070402">
    <property type="term" value="F:NADPH binding"/>
    <property type="evidence" value="ECO:0007669"/>
    <property type="project" value="InterPro"/>
</dbReference>
<comment type="function">
    <text evidence="9">Catalyzes the NADPH-dependent rearrangement and reduction of 1-deoxy-D-xylulose-5-phosphate (DXP) to 2-C-methyl-D-erythritol 4-phosphate (MEP).</text>
</comment>
<dbReference type="GO" id="GO:0016853">
    <property type="term" value="F:isomerase activity"/>
    <property type="evidence" value="ECO:0007669"/>
    <property type="project" value="UniProtKB-KW"/>
</dbReference>
<dbReference type="Gene3D" id="1.10.1740.10">
    <property type="match status" value="1"/>
</dbReference>
<feature type="binding site" evidence="9">
    <location>
        <position position="217"/>
    </location>
    <ligand>
        <name>1-deoxy-D-xylulose 5-phosphate</name>
        <dbReference type="ChEBI" id="CHEBI:57792"/>
    </ligand>
</feature>
<evidence type="ECO:0000256" key="1">
    <source>
        <dbReference type="ARBA" id="ARBA00005094"/>
    </source>
</evidence>
<evidence type="ECO:0000256" key="7">
    <source>
        <dbReference type="ARBA" id="ARBA00023229"/>
    </source>
</evidence>
<dbReference type="InterPro" id="IPR026877">
    <property type="entry name" value="DXPR_C"/>
</dbReference>
<organism evidence="13 15">
    <name type="scientific">Microcystis aeruginosa SPC777</name>
    <dbReference type="NCBI Taxonomy" id="482300"/>
    <lineage>
        <taxon>Bacteria</taxon>
        <taxon>Bacillati</taxon>
        <taxon>Cyanobacteriota</taxon>
        <taxon>Cyanophyceae</taxon>
        <taxon>Oscillatoriophycideae</taxon>
        <taxon>Chroococcales</taxon>
        <taxon>Microcystaceae</taxon>
        <taxon>Microcystis</taxon>
    </lineage>
</organism>
<dbReference type="PANTHER" id="PTHR30525">
    <property type="entry name" value="1-DEOXY-D-XYLULOSE 5-PHOSPHATE REDUCTOISOMERASE"/>
    <property type="match status" value="1"/>
</dbReference>
<sequence>MKKISILGSTGSIGTQTLDIVTDHPDKFQVVGLATGNNIQLLSEQIRQFRPQIVAINNESQLEDLKSLISDLDYTPIILAGKEGVIEVARYGDSESVVTGIVGCAGLLPTIAAITAGKDIALANKETLIAGGPVVLPLVEKHRVKLLPADSEHSAIFQCLQGVPTGGLKKIILTASGGAFRDLPVEKLPQVTVADALKHPNWSMGRKITIDSATLMNKGLEVIEAHYLFGVDYNAIDIVIHPQSIIHSLIELQDTSVLAQLGWPDMRLPLLYALSWPERIYTDWEPLNLVKAGSLTFKEPDHQKYPCMGLAYAAGRAGGAMPAVLNAANEQAVALFLEEKISFLDIPRVIEKVCDRFAIHNSSAPSLDDILAADSWARQEVSNCLIANLV</sequence>
<name>S3J8J6_MICAE</name>
<dbReference type="Gene3D" id="3.40.50.720">
    <property type="entry name" value="NAD(P)-binding Rossmann-like Domain"/>
    <property type="match status" value="1"/>
</dbReference>
<feature type="binding site" evidence="9">
    <location>
        <position position="152"/>
    </location>
    <ligand>
        <name>Mn(2+)</name>
        <dbReference type="ChEBI" id="CHEBI:29035"/>
    </ligand>
</feature>
<dbReference type="InterPro" id="IPR036291">
    <property type="entry name" value="NAD(P)-bd_dom_sf"/>
</dbReference>
<dbReference type="OrthoDB" id="9806546at2"/>
<comment type="similarity">
    <text evidence="2 9">Belongs to the DXR family.</text>
</comment>
<gene>
    <name evidence="9" type="primary">dxr</name>
    <name evidence="14" type="ORF">MAESPC_02457</name>
    <name evidence="13" type="ORF">MAESPC_03124</name>
</gene>
<feature type="binding site" evidence="9">
    <location>
        <position position="36"/>
    </location>
    <ligand>
        <name>NADPH</name>
        <dbReference type="ChEBI" id="CHEBI:57783"/>
    </ligand>
</feature>
<keyword evidence="4 9" id="KW-0521">NADP</keyword>
<dbReference type="UniPathway" id="UPA00056">
    <property type="reaction ID" value="UER00092"/>
</dbReference>
<feature type="binding site" evidence="9">
    <location>
        <position position="152"/>
    </location>
    <ligand>
        <name>1-deoxy-D-xylulose 5-phosphate</name>
        <dbReference type="ChEBI" id="CHEBI:57792"/>
    </ligand>
</feature>
<dbReference type="SUPFAM" id="SSF69055">
    <property type="entry name" value="1-deoxy-D-xylulose-5-phosphate reductoisomerase, C-terminal domain"/>
    <property type="match status" value="1"/>
</dbReference>
<evidence type="ECO:0000256" key="9">
    <source>
        <dbReference type="HAMAP-Rule" id="MF_00183"/>
    </source>
</evidence>
<reference evidence="13 15" key="1">
    <citation type="journal article" date="2013" name="Genome Announc.">
        <title>Draft Genome Sequence of the Brazilian Toxic Bloom-Forming Cyanobacterium Microcystis aeruginosa Strain SPC777.</title>
        <authorList>
            <person name="Fiore M.F."/>
            <person name="Alvarenga D.O."/>
            <person name="Varani A.M."/>
            <person name="Hoff-Risseti C."/>
            <person name="Crespim E."/>
            <person name="Ramos R.T."/>
            <person name="Silva A."/>
            <person name="Schaker P.D."/>
            <person name="Heck K."/>
            <person name="Rigonato J."/>
            <person name="Schneider M.P."/>
        </authorList>
    </citation>
    <scope>NUCLEOTIDE SEQUENCE [LARGE SCALE GENOMIC DNA]</scope>
    <source>
        <strain evidence="15">SPC 777</strain>
        <strain evidence="13">SPC777</strain>
    </source>
</reference>
<dbReference type="PIRSF" id="PIRSF006205">
    <property type="entry name" value="Dxp_reductismrs"/>
    <property type="match status" value="1"/>
</dbReference>
<dbReference type="EC" id="1.1.1.267" evidence="9"/>
<dbReference type="InterPro" id="IPR036169">
    <property type="entry name" value="DXPR_C_sf"/>
</dbReference>
<feature type="binding site" evidence="9">
    <location>
        <position position="11"/>
    </location>
    <ligand>
        <name>NADPH</name>
        <dbReference type="ChEBI" id="CHEBI:57783"/>
    </ligand>
</feature>